<feature type="domain" description="Non-canonical purine NTP phosphatase/PRRC1" evidence="5">
    <location>
        <begin position="231"/>
        <end position="344"/>
    </location>
</feature>
<dbReference type="EMBL" id="JAZDUA010000431">
    <property type="protein sequence ID" value="KAK7792708.1"/>
    <property type="molecule type" value="Genomic_DNA"/>
</dbReference>
<feature type="region of interest" description="Disordered" evidence="4">
    <location>
        <begin position="1"/>
        <end position="41"/>
    </location>
</feature>
<dbReference type="PANTHER" id="PTHR23276:SF2">
    <property type="entry name" value="PROTEIN PRRC1"/>
    <property type="match status" value="1"/>
</dbReference>
<dbReference type="InterPro" id="IPR026533">
    <property type="entry name" value="NTPase/PRRC1"/>
</dbReference>
<dbReference type="Pfam" id="PF01931">
    <property type="entry name" value="NTPase_I-T"/>
    <property type="match status" value="1"/>
</dbReference>
<proteinExistence type="inferred from homology"/>
<dbReference type="FunFam" id="3.90.950.10:FF:000017">
    <property type="entry name" value="Protein PRRC1-B"/>
    <property type="match status" value="1"/>
</dbReference>
<evidence type="ECO:0000313" key="7">
    <source>
        <dbReference type="Proteomes" id="UP001378592"/>
    </source>
</evidence>
<feature type="compositionally biased region" description="Polar residues" evidence="4">
    <location>
        <begin position="1"/>
        <end position="10"/>
    </location>
</feature>
<keyword evidence="7" id="KW-1185">Reference proteome</keyword>
<dbReference type="Gene3D" id="3.90.950.10">
    <property type="match status" value="1"/>
</dbReference>
<dbReference type="InterPro" id="IPR026534">
    <property type="entry name" value="PRRC1"/>
</dbReference>
<dbReference type="PANTHER" id="PTHR23276">
    <property type="entry name" value="PROTEIN PRRC1"/>
    <property type="match status" value="1"/>
</dbReference>
<evidence type="ECO:0000256" key="2">
    <source>
        <dbReference type="ARBA" id="ARBA00010298"/>
    </source>
</evidence>
<gene>
    <name evidence="6" type="ORF">R5R35_007522</name>
</gene>
<dbReference type="AlphaFoldDB" id="A0AAN9VJX0"/>
<accession>A0AAN9VJX0</accession>
<comment type="subcellular location">
    <subcellularLocation>
        <location evidence="1">Golgi apparatus</location>
    </subcellularLocation>
</comment>
<dbReference type="Proteomes" id="UP001378592">
    <property type="component" value="Unassembled WGS sequence"/>
</dbReference>
<comment type="caution">
    <text evidence="6">The sequence shown here is derived from an EMBL/GenBank/DDBJ whole genome shotgun (WGS) entry which is preliminary data.</text>
</comment>
<evidence type="ECO:0000256" key="3">
    <source>
        <dbReference type="ARBA" id="ARBA00023034"/>
    </source>
</evidence>
<comment type="similarity">
    <text evidence="2">Belongs to the PRRC1 family.</text>
</comment>
<keyword evidence="3" id="KW-0333">Golgi apparatus</keyword>
<evidence type="ECO:0000256" key="4">
    <source>
        <dbReference type="SAM" id="MobiDB-lite"/>
    </source>
</evidence>
<sequence>MMQEDSNGESTFEFVDKKSDDMSNSLETMPKTDSLSSLSSSSVSLVPSATGLVPTGSLLTNVPPPSALPSFVTSESSPQHFASASSVTSQISGASYQPPAPSSLSQPISAPPLAFHQTQFCPVIPASKGGPPPSLTGAGGSPATPEVAVEVGEQAGGDGSAGLFGWVRGVAGGVTSSNLLSRMAEKARNSVDSMITTLDPQMREFLRHIPVHVSQRPQQNSGGDVDIVVASDKEVKVSPVREAFQAVFGKATVTGLAAQPTNIAAQPVGFEAATTAARERIIAVRATHGLPAQQPVLAVENFLLEISPDKWFDIGLLLLSDPGQALELSTFTQGTPVPAPIVALAREATPADYPLKASGLATTVGSLMGQNLQVPPSQWHEALTGVPRREMVLIAARALAGMYKSSNRSLL</sequence>
<dbReference type="GO" id="GO:0005794">
    <property type="term" value="C:Golgi apparatus"/>
    <property type="evidence" value="ECO:0007669"/>
    <property type="project" value="UniProtKB-SubCell"/>
</dbReference>
<evidence type="ECO:0000256" key="1">
    <source>
        <dbReference type="ARBA" id="ARBA00004555"/>
    </source>
</evidence>
<organism evidence="6 7">
    <name type="scientific">Gryllus longicercus</name>
    <dbReference type="NCBI Taxonomy" id="2509291"/>
    <lineage>
        <taxon>Eukaryota</taxon>
        <taxon>Metazoa</taxon>
        <taxon>Ecdysozoa</taxon>
        <taxon>Arthropoda</taxon>
        <taxon>Hexapoda</taxon>
        <taxon>Insecta</taxon>
        <taxon>Pterygota</taxon>
        <taxon>Neoptera</taxon>
        <taxon>Polyneoptera</taxon>
        <taxon>Orthoptera</taxon>
        <taxon>Ensifera</taxon>
        <taxon>Gryllidea</taxon>
        <taxon>Grylloidea</taxon>
        <taxon>Gryllidae</taxon>
        <taxon>Gryllinae</taxon>
        <taxon>Gryllus</taxon>
    </lineage>
</organism>
<dbReference type="SUPFAM" id="SSF52972">
    <property type="entry name" value="ITPase-like"/>
    <property type="match status" value="1"/>
</dbReference>
<dbReference type="InterPro" id="IPR029001">
    <property type="entry name" value="ITPase-like_fam"/>
</dbReference>
<feature type="compositionally biased region" description="Polar residues" evidence="4">
    <location>
        <begin position="22"/>
        <end position="33"/>
    </location>
</feature>
<dbReference type="GO" id="GO:0034237">
    <property type="term" value="F:protein kinase A regulatory subunit binding"/>
    <property type="evidence" value="ECO:0007669"/>
    <property type="project" value="TreeGrafter"/>
</dbReference>
<evidence type="ECO:0000259" key="5">
    <source>
        <dbReference type="Pfam" id="PF01931"/>
    </source>
</evidence>
<protein>
    <recommendedName>
        <fullName evidence="5">Non-canonical purine NTP phosphatase/PRRC1 domain-containing protein</fullName>
    </recommendedName>
</protein>
<evidence type="ECO:0000313" key="6">
    <source>
        <dbReference type="EMBL" id="KAK7792708.1"/>
    </source>
</evidence>
<reference evidence="6 7" key="1">
    <citation type="submission" date="2024-03" db="EMBL/GenBank/DDBJ databases">
        <title>The genome assembly and annotation of the cricket Gryllus longicercus Weissman &amp; Gray.</title>
        <authorList>
            <person name="Szrajer S."/>
            <person name="Gray D."/>
            <person name="Ylla G."/>
        </authorList>
    </citation>
    <scope>NUCLEOTIDE SEQUENCE [LARGE SCALE GENOMIC DNA]</scope>
    <source>
        <strain evidence="6">DAG 2021-001</strain>
        <tissue evidence="6">Whole body minus gut</tissue>
    </source>
</reference>
<name>A0AAN9VJX0_9ORTH</name>